<dbReference type="GeneID" id="57088912"/>
<accession>A0A0C9NYS3</accession>
<proteinExistence type="predicted"/>
<protein>
    <submittedName>
        <fullName evidence="1">Uncharacterized protein</fullName>
    </submittedName>
</protein>
<evidence type="ECO:0000313" key="2">
    <source>
        <dbReference type="Proteomes" id="UP000032552"/>
    </source>
</evidence>
<dbReference type="AlphaFoldDB" id="A0A0C9NYS3"/>
<evidence type="ECO:0000313" key="1">
    <source>
        <dbReference type="EMBL" id="GAN37190.1"/>
    </source>
</evidence>
<dbReference type="EMBL" id="BAYM01000099">
    <property type="protein sequence ID" value="GAN37190.1"/>
    <property type="molecule type" value="Genomic_DNA"/>
</dbReference>
<gene>
    <name evidence="1" type="ORF">LC0644_1779</name>
</gene>
<name>A0A0C9NYS3_LACPA</name>
<reference evidence="2" key="1">
    <citation type="submission" date="2014-05" db="EMBL/GenBank/DDBJ databases">
        <title>Whole genome sequencing of Lactobacillus casei NRIC0644.</title>
        <authorList>
            <person name="Atarashi H."/>
            <person name="Yoshida Y."/>
            <person name="Fujimura S."/>
            <person name="Tanaka N."/>
            <person name="Shiwa Y."/>
            <person name="Yoshikawa H."/>
            <person name="Okada S."/>
            <person name="Nakagawa J."/>
        </authorList>
    </citation>
    <scope>NUCLEOTIDE SEQUENCE [LARGE SCALE GENOMIC DNA]</scope>
    <source>
        <strain evidence="2">NRIC0644</strain>
    </source>
</reference>
<sequence length="77" mass="8885">MKDTEAEEKAAQQNLHIWLSDMFTADDQSVRIFDVDRYKQSGKTTQQQAYLANIAYRFAGKTLLARTGTISKTRWIL</sequence>
<dbReference type="Proteomes" id="UP000032552">
    <property type="component" value="Unassembled WGS sequence"/>
</dbReference>
<dbReference type="RefSeq" id="WP_003562813.1">
    <property type="nucleotide sequence ID" value="NZ_BAYM01000099.1"/>
</dbReference>
<comment type="caution">
    <text evidence="1">The sequence shown here is derived from an EMBL/GenBank/DDBJ whole genome shotgun (WGS) entry which is preliminary data.</text>
</comment>
<organism evidence="1 2">
    <name type="scientific">Lacticaseibacillus paracasei NRIC 0644</name>
    <dbReference type="NCBI Taxonomy" id="1435038"/>
    <lineage>
        <taxon>Bacteria</taxon>
        <taxon>Bacillati</taxon>
        <taxon>Bacillota</taxon>
        <taxon>Bacilli</taxon>
        <taxon>Lactobacillales</taxon>
        <taxon>Lactobacillaceae</taxon>
        <taxon>Lacticaseibacillus</taxon>
    </lineage>
</organism>